<evidence type="ECO:0000313" key="1">
    <source>
        <dbReference type="EMBL" id="TFK72327.1"/>
    </source>
</evidence>
<gene>
    <name evidence="1" type="ORF">BDN72DRAFT_763512</name>
</gene>
<name>A0ACD3B3U3_9AGAR</name>
<accession>A0ACD3B3U3</accession>
<proteinExistence type="predicted"/>
<dbReference type="Proteomes" id="UP000308600">
    <property type="component" value="Unassembled WGS sequence"/>
</dbReference>
<evidence type="ECO:0000313" key="2">
    <source>
        <dbReference type="Proteomes" id="UP000308600"/>
    </source>
</evidence>
<organism evidence="1 2">
    <name type="scientific">Pluteus cervinus</name>
    <dbReference type="NCBI Taxonomy" id="181527"/>
    <lineage>
        <taxon>Eukaryota</taxon>
        <taxon>Fungi</taxon>
        <taxon>Dikarya</taxon>
        <taxon>Basidiomycota</taxon>
        <taxon>Agaricomycotina</taxon>
        <taxon>Agaricomycetes</taxon>
        <taxon>Agaricomycetidae</taxon>
        <taxon>Agaricales</taxon>
        <taxon>Pluteineae</taxon>
        <taxon>Pluteaceae</taxon>
        <taxon>Pluteus</taxon>
    </lineage>
</organism>
<reference evidence="1 2" key="1">
    <citation type="journal article" date="2019" name="Nat. Ecol. Evol.">
        <title>Megaphylogeny resolves global patterns of mushroom evolution.</title>
        <authorList>
            <person name="Varga T."/>
            <person name="Krizsan K."/>
            <person name="Foldi C."/>
            <person name="Dima B."/>
            <person name="Sanchez-Garcia M."/>
            <person name="Sanchez-Ramirez S."/>
            <person name="Szollosi G.J."/>
            <person name="Szarkandi J.G."/>
            <person name="Papp V."/>
            <person name="Albert L."/>
            <person name="Andreopoulos W."/>
            <person name="Angelini C."/>
            <person name="Antonin V."/>
            <person name="Barry K.W."/>
            <person name="Bougher N.L."/>
            <person name="Buchanan P."/>
            <person name="Buyck B."/>
            <person name="Bense V."/>
            <person name="Catcheside P."/>
            <person name="Chovatia M."/>
            <person name="Cooper J."/>
            <person name="Damon W."/>
            <person name="Desjardin D."/>
            <person name="Finy P."/>
            <person name="Geml J."/>
            <person name="Haridas S."/>
            <person name="Hughes K."/>
            <person name="Justo A."/>
            <person name="Karasinski D."/>
            <person name="Kautmanova I."/>
            <person name="Kiss B."/>
            <person name="Kocsube S."/>
            <person name="Kotiranta H."/>
            <person name="LaButti K.M."/>
            <person name="Lechner B.E."/>
            <person name="Liimatainen K."/>
            <person name="Lipzen A."/>
            <person name="Lukacs Z."/>
            <person name="Mihaltcheva S."/>
            <person name="Morgado L.N."/>
            <person name="Niskanen T."/>
            <person name="Noordeloos M.E."/>
            <person name="Ohm R.A."/>
            <person name="Ortiz-Santana B."/>
            <person name="Ovrebo C."/>
            <person name="Racz N."/>
            <person name="Riley R."/>
            <person name="Savchenko A."/>
            <person name="Shiryaev A."/>
            <person name="Soop K."/>
            <person name="Spirin V."/>
            <person name="Szebenyi C."/>
            <person name="Tomsovsky M."/>
            <person name="Tulloss R.E."/>
            <person name="Uehling J."/>
            <person name="Grigoriev I.V."/>
            <person name="Vagvolgyi C."/>
            <person name="Papp T."/>
            <person name="Martin F.M."/>
            <person name="Miettinen O."/>
            <person name="Hibbett D.S."/>
            <person name="Nagy L.G."/>
        </authorList>
    </citation>
    <scope>NUCLEOTIDE SEQUENCE [LARGE SCALE GENOMIC DNA]</scope>
    <source>
        <strain evidence="1 2">NL-1719</strain>
    </source>
</reference>
<protein>
    <submittedName>
        <fullName evidence="1">Uncharacterized protein</fullName>
    </submittedName>
</protein>
<sequence>MCKYCEMEAATQRCSRCKTSWYCSADCQLSDWSFHKTQCKPAQIQGVIIHDEEARKSQPDGRIFESITIDKKHPIHKEGVIPSSTAAYGVPLMVYRLKPYSVHELEPENRVATNLMVDKVWGMPPFDWEHYVGTVIVIRKDGSPLTPEGLECLWKFHESLLKTWNERPNDIPPKLTKYNLDDFCRTYRLARIRDGQERFRGLELPL</sequence>
<dbReference type="EMBL" id="ML208286">
    <property type="protein sequence ID" value="TFK72327.1"/>
    <property type="molecule type" value="Genomic_DNA"/>
</dbReference>
<keyword evidence="2" id="KW-1185">Reference proteome</keyword>